<dbReference type="Proteomes" id="UP000007947">
    <property type="component" value="Chromosome"/>
</dbReference>
<gene>
    <name evidence="3" type="ordered locus">MLP_51720</name>
</gene>
<dbReference type="eggNOG" id="COG1403">
    <property type="taxonomic scope" value="Bacteria"/>
</dbReference>
<evidence type="ECO:0000313" key="4">
    <source>
        <dbReference type="Proteomes" id="UP000007947"/>
    </source>
</evidence>
<proteinExistence type="predicted"/>
<feature type="region of interest" description="Disordered" evidence="1">
    <location>
        <begin position="30"/>
        <end position="49"/>
    </location>
</feature>
<keyword evidence="4" id="KW-1185">Reference proteome</keyword>
<dbReference type="EMBL" id="AP012204">
    <property type="protein sequence ID" value="BAK38186.1"/>
    <property type="molecule type" value="Genomic_DNA"/>
</dbReference>
<sequence>MSVVPSTVMGMSAAAVLEAGEETDLPDTVLPDPAAPDDAAAAEDAPTAAAADDVTVRLDEMLDWLHRLVSARGVDQGLMSDAARIDRIAVCERLQASLEAVKAVEMVAFAQSQSTEQMRLGVHPSKIGSGIADQIALACKVSPTEGSRRLNMARDLVLDMPHTLDLLATGEIGGWTARLIVGQFSHLDRPTRSRLDAELAGQDLGSMGSRQAETTAKRLAYEADPAAATERARKARKDRRVTLRPAPDTMSLLTGLLPVEQGVACYAALDAAAKSAKAAGDQRSKGQIMADTLVARLTGQEKAEDTGFEVGLIMPLGTLLDPGDQRPTEIIGHDLLPADLIRDLIKDAEARCWWRRLFTRPTGDGGQLIVDADKRKRRFSSWLAHLIRCRDRICTDPHCGAPIRHLDHIHRHADGGPTTGMNGRGVCERGNYIRELPGWTVRVVDTDSHTVEITTPTGHHYRSRPPEPP</sequence>
<evidence type="ECO:0000259" key="2">
    <source>
        <dbReference type="Pfam" id="PF02720"/>
    </source>
</evidence>
<dbReference type="RefSeq" id="WP_013866000.1">
    <property type="nucleotide sequence ID" value="NC_015635.1"/>
</dbReference>
<accession>F5XHH8</accession>
<name>F5XHH8_MICPN</name>
<dbReference type="STRING" id="1032480.MLP_51720"/>
<dbReference type="KEGG" id="mph:MLP_51720"/>
<dbReference type="Pfam" id="PF02720">
    <property type="entry name" value="DUF222"/>
    <property type="match status" value="1"/>
</dbReference>
<protein>
    <recommendedName>
        <fullName evidence="2">DUF222 domain-containing protein</fullName>
    </recommendedName>
</protein>
<organism evidence="3 4">
    <name type="scientific">Microlunatus phosphovorus (strain ATCC 700054 / DSM 10555 / JCM 9379 / NBRC 101784 / NCIMB 13414 / VKM Ac-1990 / NM-1)</name>
    <dbReference type="NCBI Taxonomy" id="1032480"/>
    <lineage>
        <taxon>Bacteria</taxon>
        <taxon>Bacillati</taxon>
        <taxon>Actinomycetota</taxon>
        <taxon>Actinomycetes</taxon>
        <taxon>Propionibacteriales</taxon>
        <taxon>Propionibacteriaceae</taxon>
        <taxon>Microlunatus</taxon>
    </lineage>
</organism>
<reference evidence="3 4" key="1">
    <citation type="submission" date="2011-05" db="EMBL/GenBank/DDBJ databases">
        <title>Whole genome sequence of Microlunatus phosphovorus NM-1.</title>
        <authorList>
            <person name="Hosoyama A."/>
            <person name="Sasaki K."/>
            <person name="Harada T."/>
            <person name="Igarashi R."/>
            <person name="Kawakoshi A."/>
            <person name="Sasagawa M."/>
            <person name="Fukada J."/>
            <person name="Nakamura S."/>
            <person name="Katano Y."/>
            <person name="Hanada S."/>
            <person name="Kamagata Y."/>
            <person name="Nakamura N."/>
            <person name="Yamazaki S."/>
            <person name="Fujita N."/>
        </authorList>
    </citation>
    <scope>NUCLEOTIDE SEQUENCE [LARGE SCALE GENOMIC DNA]</scope>
    <source>
        <strain evidence="4">ATCC 700054 / DSM 10555 / JCM 9379 / NBRC 101784 / NCIMB 13414 / VKM Ac-1990 / NM-1</strain>
    </source>
</reference>
<dbReference type="OrthoDB" id="5241234at2"/>
<evidence type="ECO:0000313" key="3">
    <source>
        <dbReference type="EMBL" id="BAK38186.1"/>
    </source>
</evidence>
<dbReference type="AlphaFoldDB" id="F5XHH8"/>
<dbReference type="HOGENOM" id="CLU_021786_0_1_11"/>
<dbReference type="InterPro" id="IPR003870">
    <property type="entry name" value="DUF222"/>
</dbReference>
<feature type="domain" description="DUF222" evidence="2">
    <location>
        <begin position="92"/>
        <end position="391"/>
    </location>
</feature>
<evidence type="ECO:0000256" key="1">
    <source>
        <dbReference type="SAM" id="MobiDB-lite"/>
    </source>
</evidence>